<dbReference type="AlphaFoldDB" id="A0A3A5HAJ7"/>
<dbReference type="EMBL" id="QYRP01000002">
    <property type="protein sequence ID" value="RJS47071.1"/>
    <property type="molecule type" value="Genomic_DNA"/>
</dbReference>
<dbReference type="GO" id="GO:0003677">
    <property type="term" value="F:DNA binding"/>
    <property type="evidence" value="ECO:0007669"/>
    <property type="project" value="UniProtKB-KW"/>
</dbReference>
<proteinExistence type="predicted"/>
<sequence length="121" mass="13153">MGEGRSRLRQSISSWANSSDQHARDLQASVAGSGCGTIAAAPDREHVVLQGSLRTVTLRPRGGVPALEAELYDGTQVLTLIWLGRRRIAGIAPGREVRVEGRIGVQDNTRVMFNPRYELTS</sequence>
<protein>
    <submittedName>
        <fullName evidence="2">DNA-binding protein</fullName>
    </submittedName>
</protein>
<dbReference type="RefSeq" id="WP_120061041.1">
    <property type="nucleotide sequence ID" value="NZ_QYRP01000002.1"/>
</dbReference>
<evidence type="ECO:0000313" key="3">
    <source>
        <dbReference type="Proteomes" id="UP000276542"/>
    </source>
</evidence>
<organism evidence="2 3">
    <name type="scientific">Nocardioides cavernaquae</name>
    <dbReference type="NCBI Taxonomy" id="2321396"/>
    <lineage>
        <taxon>Bacteria</taxon>
        <taxon>Bacillati</taxon>
        <taxon>Actinomycetota</taxon>
        <taxon>Actinomycetes</taxon>
        <taxon>Propionibacteriales</taxon>
        <taxon>Nocardioidaceae</taxon>
        <taxon>Nocardioides</taxon>
    </lineage>
</organism>
<dbReference type="CDD" id="cd04488">
    <property type="entry name" value="RecG_wedge_OBF"/>
    <property type="match status" value="1"/>
</dbReference>
<keyword evidence="3" id="KW-1185">Reference proteome</keyword>
<gene>
    <name evidence="2" type="ORF">D4739_13160</name>
</gene>
<dbReference type="InterPro" id="IPR012340">
    <property type="entry name" value="NA-bd_OB-fold"/>
</dbReference>
<keyword evidence="2" id="KW-0238">DNA-binding</keyword>
<name>A0A3A5HAJ7_9ACTN</name>
<accession>A0A3A5HAJ7</accession>
<comment type="caution">
    <text evidence="2">The sequence shown here is derived from an EMBL/GenBank/DDBJ whole genome shotgun (WGS) entry which is preliminary data.</text>
</comment>
<evidence type="ECO:0000256" key="1">
    <source>
        <dbReference type="SAM" id="MobiDB-lite"/>
    </source>
</evidence>
<reference evidence="3" key="1">
    <citation type="submission" date="2018-09" db="EMBL/GenBank/DDBJ databases">
        <authorList>
            <person name="Zhu H."/>
        </authorList>
    </citation>
    <scope>NUCLEOTIDE SEQUENCE [LARGE SCALE GENOMIC DNA]</scope>
    <source>
        <strain evidence="3">K1W22B-1</strain>
    </source>
</reference>
<feature type="compositionally biased region" description="Polar residues" evidence="1">
    <location>
        <begin position="9"/>
        <end position="20"/>
    </location>
</feature>
<dbReference type="InterPro" id="IPR016499">
    <property type="entry name" value="NucleicA-bd_Rv2694c_prd"/>
</dbReference>
<evidence type="ECO:0000313" key="2">
    <source>
        <dbReference type="EMBL" id="RJS47071.1"/>
    </source>
</evidence>
<dbReference type="Gene3D" id="2.40.50.140">
    <property type="entry name" value="Nucleic acid-binding proteins"/>
    <property type="match status" value="1"/>
</dbReference>
<dbReference type="Proteomes" id="UP000276542">
    <property type="component" value="Unassembled WGS sequence"/>
</dbReference>
<feature type="region of interest" description="Disordered" evidence="1">
    <location>
        <begin position="1"/>
        <end position="23"/>
    </location>
</feature>
<dbReference type="PIRSF" id="PIRSF006910">
    <property type="entry name" value="NA_bind_Rv2694c_prd"/>
    <property type="match status" value="1"/>
</dbReference>
<dbReference type="OrthoDB" id="3268233at2"/>